<dbReference type="FunFam" id="2.40.10.10:FF:000054">
    <property type="entry name" value="Complement C1r subcomponent"/>
    <property type="match status" value="1"/>
</dbReference>
<evidence type="ECO:0000256" key="10">
    <source>
        <dbReference type="ARBA" id="ARBA00038868"/>
    </source>
</evidence>
<evidence type="ECO:0000256" key="8">
    <source>
        <dbReference type="ARBA" id="ARBA00023180"/>
    </source>
</evidence>
<organism evidence="12 13">
    <name type="scientific">Cirrhinus mrigala</name>
    <name type="common">Mrigala</name>
    <dbReference type="NCBI Taxonomy" id="683832"/>
    <lineage>
        <taxon>Eukaryota</taxon>
        <taxon>Metazoa</taxon>
        <taxon>Chordata</taxon>
        <taxon>Craniata</taxon>
        <taxon>Vertebrata</taxon>
        <taxon>Euteleostomi</taxon>
        <taxon>Actinopterygii</taxon>
        <taxon>Neopterygii</taxon>
        <taxon>Teleostei</taxon>
        <taxon>Ostariophysi</taxon>
        <taxon>Cypriniformes</taxon>
        <taxon>Cyprinidae</taxon>
        <taxon>Labeoninae</taxon>
        <taxon>Labeonini</taxon>
        <taxon>Cirrhinus</taxon>
    </lineage>
</organism>
<keyword evidence="13" id="KW-1185">Reference proteome</keyword>
<keyword evidence="6" id="KW-0720">Serine protease</keyword>
<evidence type="ECO:0000256" key="4">
    <source>
        <dbReference type="ARBA" id="ARBA00022729"/>
    </source>
</evidence>
<evidence type="ECO:0000256" key="3">
    <source>
        <dbReference type="ARBA" id="ARBA00022670"/>
    </source>
</evidence>
<gene>
    <name evidence="12" type="ORF">M9458_024638</name>
</gene>
<keyword evidence="3" id="KW-0645">Protease</keyword>
<comment type="subcellular location">
    <subcellularLocation>
        <location evidence="1">Secreted</location>
        <location evidence="1">Extracellular space</location>
    </subcellularLocation>
</comment>
<dbReference type="GO" id="GO:0005576">
    <property type="term" value="C:extracellular region"/>
    <property type="evidence" value="ECO:0007669"/>
    <property type="project" value="UniProtKB-SubCell"/>
</dbReference>
<dbReference type="PANTHER" id="PTHR24264">
    <property type="entry name" value="TRYPSIN-RELATED"/>
    <property type="match status" value="1"/>
</dbReference>
<keyword evidence="2" id="KW-0964">Secreted</keyword>
<accession>A0ABD0Q0G2</accession>
<evidence type="ECO:0000256" key="9">
    <source>
        <dbReference type="ARBA" id="ARBA00036320"/>
    </source>
</evidence>
<dbReference type="PROSITE" id="PS00135">
    <property type="entry name" value="TRYPSIN_SER"/>
    <property type="match status" value="1"/>
</dbReference>
<dbReference type="EMBL" id="JAMKFB020000012">
    <property type="protein sequence ID" value="KAL0179196.1"/>
    <property type="molecule type" value="Genomic_DNA"/>
</dbReference>
<name>A0ABD0Q0G2_CIRMR</name>
<sequence>TLLQAWVPLLPSWQCKKRYGERFTSHDMLCAGSMTSDLRKHADSCQGDSGGPLVCQGEAGRWVLTGVISWGHGCGDPS</sequence>
<proteinExistence type="predicted"/>
<evidence type="ECO:0000313" key="12">
    <source>
        <dbReference type="EMBL" id="KAL0179196.1"/>
    </source>
</evidence>
<keyword evidence="5" id="KW-0378">Hydrolase</keyword>
<comment type="catalytic activity">
    <reaction evidence="9">
        <text>Preferential cleavage: Arg-|-Xaa, Lys-|-Xaa.</text>
        <dbReference type="EC" id="3.4.21.4"/>
    </reaction>
</comment>
<evidence type="ECO:0000256" key="2">
    <source>
        <dbReference type="ARBA" id="ARBA00022525"/>
    </source>
</evidence>
<dbReference type="AlphaFoldDB" id="A0ABD0Q0G2"/>
<dbReference type="EC" id="3.4.21.4" evidence="10"/>
<dbReference type="InterPro" id="IPR033116">
    <property type="entry name" value="TRYPSIN_SER"/>
</dbReference>
<keyword evidence="7" id="KW-1015">Disulfide bond</keyword>
<evidence type="ECO:0000256" key="6">
    <source>
        <dbReference type="ARBA" id="ARBA00022825"/>
    </source>
</evidence>
<dbReference type="PROSITE" id="PS50240">
    <property type="entry name" value="TRYPSIN_DOM"/>
    <property type="match status" value="1"/>
</dbReference>
<evidence type="ECO:0000313" key="13">
    <source>
        <dbReference type="Proteomes" id="UP001529510"/>
    </source>
</evidence>
<dbReference type="InterPro" id="IPR050127">
    <property type="entry name" value="Serine_Proteases_S1"/>
</dbReference>
<reference evidence="12 13" key="1">
    <citation type="submission" date="2024-05" db="EMBL/GenBank/DDBJ databases">
        <title>Genome sequencing and assembly of Indian major carp, Cirrhinus mrigala (Hamilton, 1822).</title>
        <authorList>
            <person name="Mohindra V."/>
            <person name="Chowdhury L.M."/>
            <person name="Lal K."/>
            <person name="Jena J.K."/>
        </authorList>
    </citation>
    <scope>NUCLEOTIDE SEQUENCE [LARGE SCALE GENOMIC DNA]</scope>
    <source>
        <strain evidence="12">CM1030</strain>
        <tissue evidence="12">Blood</tissue>
    </source>
</reference>
<dbReference type="Pfam" id="PF00089">
    <property type="entry name" value="Trypsin"/>
    <property type="match status" value="1"/>
</dbReference>
<dbReference type="GO" id="GO:0004252">
    <property type="term" value="F:serine-type endopeptidase activity"/>
    <property type="evidence" value="ECO:0007669"/>
    <property type="project" value="UniProtKB-EC"/>
</dbReference>
<protein>
    <recommendedName>
        <fullName evidence="10">trypsin</fullName>
        <ecNumber evidence="10">3.4.21.4</ecNumber>
    </recommendedName>
</protein>
<keyword evidence="4" id="KW-0732">Signal</keyword>
<dbReference type="SUPFAM" id="SSF50494">
    <property type="entry name" value="Trypsin-like serine proteases"/>
    <property type="match status" value="1"/>
</dbReference>
<dbReference type="InterPro" id="IPR043504">
    <property type="entry name" value="Peptidase_S1_PA_chymotrypsin"/>
</dbReference>
<feature type="non-terminal residue" evidence="12">
    <location>
        <position position="1"/>
    </location>
</feature>
<feature type="non-terminal residue" evidence="12">
    <location>
        <position position="78"/>
    </location>
</feature>
<dbReference type="Proteomes" id="UP001529510">
    <property type="component" value="Unassembled WGS sequence"/>
</dbReference>
<dbReference type="Gene3D" id="2.40.10.10">
    <property type="entry name" value="Trypsin-like serine proteases"/>
    <property type="match status" value="1"/>
</dbReference>
<dbReference type="GO" id="GO:0006508">
    <property type="term" value="P:proteolysis"/>
    <property type="evidence" value="ECO:0007669"/>
    <property type="project" value="UniProtKB-KW"/>
</dbReference>
<dbReference type="InterPro" id="IPR009003">
    <property type="entry name" value="Peptidase_S1_PA"/>
</dbReference>
<keyword evidence="8" id="KW-0325">Glycoprotein</keyword>
<evidence type="ECO:0000256" key="5">
    <source>
        <dbReference type="ARBA" id="ARBA00022801"/>
    </source>
</evidence>
<feature type="domain" description="Peptidase S1" evidence="11">
    <location>
        <begin position="1"/>
        <end position="78"/>
    </location>
</feature>
<comment type="caution">
    <text evidence="12">The sequence shown here is derived from an EMBL/GenBank/DDBJ whole genome shotgun (WGS) entry which is preliminary data.</text>
</comment>
<evidence type="ECO:0000259" key="11">
    <source>
        <dbReference type="PROSITE" id="PS50240"/>
    </source>
</evidence>
<evidence type="ECO:0000256" key="1">
    <source>
        <dbReference type="ARBA" id="ARBA00004239"/>
    </source>
</evidence>
<dbReference type="InterPro" id="IPR001254">
    <property type="entry name" value="Trypsin_dom"/>
</dbReference>
<dbReference type="PANTHER" id="PTHR24264:SF54">
    <property type="entry name" value="PEPTIDASE S1 DOMAIN-CONTAINING PROTEIN"/>
    <property type="match status" value="1"/>
</dbReference>
<evidence type="ECO:0000256" key="7">
    <source>
        <dbReference type="ARBA" id="ARBA00023157"/>
    </source>
</evidence>